<keyword evidence="1" id="KW-0812">Transmembrane</keyword>
<accession>A0A0F9R9C1</accession>
<gene>
    <name evidence="2" type="ORF">LCGC14_0622500</name>
</gene>
<organism evidence="2">
    <name type="scientific">marine sediment metagenome</name>
    <dbReference type="NCBI Taxonomy" id="412755"/>
    <lineage>
        <taxon>unclassified sequences</taxon>
        <taxon>metagenomes</taxon>
        <taxon>ecological metagenomes</taxon>
    </lineage>
</organism>
<reference evidence="2" key="1">
    <citation type="journal article" date="2015" name="Nature">
        <title>Complex archaea that bridge the gap between prokaryotes and eukaryotes.</title>
        <authorList>
            <person name="Spang A."/>
            <person name="Saw J.H."/>
            <person name="Jorgensen S.L."/>
            <person name="Zaremba-Niedzwiedzka K."/>
            <person name="Martijn J."/>
            <person name="Lind A.E."/>
            <person name="van Eijk R."/>
            <person name="Schleper C."/>
            <person name="Guy L."/>
            <person name="Ettema T.J."/>
        </authorList>
    </citation>
    <scope>NUCLEOTIDE SEQUENCE</scope>
</reference>
<sequence>MYSGYFNSTEEDVTMKGPIDLFFKMGEKATGGDPERQADFIYYMVWILFIAFGTMFVSNLYRLIAYRNIDYLVWTLVGFAICTIQYFSLKGMYDMKQLKKKPIQADKSLESVDDMMDTFNIKSDKKEDKIK</sequence>
<feature type="transmembrane region" description="Helical" evidence="1">
    <location>
        <begin position="71"/>
        <end position="89"/>
    </location>
</feature>
<keyword evidence="1" id="KW-1133">Transmembrane helix</keyword>
<name>A0A0F9R9C1_9ZZZZ</name>
<dbReference type="EMBL" id="LAZR01001063">
    <property type="protein sequence ID" value="KKN51434.1"/>
    <property type="molecule type" value="Genomic_DNA"/>
</dbReference>
<dbReference type="AlphaFoldDB" id="A0A0F9R9C1"/>
<evidence type="ECO:0000313" key="2">
    <source>
        <dbReference type="EMBL" id="KKN51434.1"/>
    </source>
</evidence>
<feature type="transmembrane region" description="Helical" evidence="1">
    <location>
        <begin position="40"/>
        <end position="65"/>
    </location>
</feature>
<protein>
    <submittedName>
        <fullName evidence="2">Uncharacterized protein</fullName>
    </submittedName>
</protein>
<evidence type="ECO:0000256" key="1">
    <source>
        <dbReference type="SAM" id="Phobius"/>
    </source>
</evidence>
<proteinExistence type="predicted"/>
<comment type="caution">
    <text evidence="2">The sequence shown here is derived from an EMBL/GenBank/DDBJ whole genome shotgun (WGS) entry which is preliminary data.</text>
</comment>
<keyword evidence="1" id="KW-0472">Membrane</keyword>